<feature type="region of interest" description="Disordered" evidence="1">
    <location>
        <begin position="873"/>
        <end position="923"/>
    </location>
</feature>
<dbReference type="Gene3D" id="3.40.50.1820">
    <property type="entry name" value="alpha/beta hydrolase"/>
    <property type="match status" value="1"/>
</dbReference>
<evidence type="ECO:0000256" key="1">
    <source>
        <dbReference type="SAM" id="MobiDB-lite"/>
    </source>
</evidence>
<name>A0A8J8WGR3_9EURO</name>
<feature type="region of interest" description="Disordered" evidence="1">
    <location>
        <begin position="715"/>
        <end position="741"/>
    </location>
</feature>
<evidence type="ECO:0000313" key="3">
    <source>
        <dbReference type="EMBL" id="KAF7714384.1"/>
    </source>
</evidence>
<dbReference type="GO" id="GO:0072330">
    <property type="term" value="P:monocarboxylic acid biosynthetic process"/>
    <property type="evidence" value="ECO:0007669"/>
    <property type="project" value="UniProtKB-ARBA"/>
</dbReference>
<feature type="region of interest" description="Disordered" evidence="1">
    <location>
        <begin position="1488"/>
        <end position="1508"/>
    </location>
</feature>
<organism evidence="3 4">
    <name type="scientific">Penicillium ucsense</name>
    <dbReference type="NCBI Taxonomy" id="2839758"/>
    <lineage>
        <taxon>Eukaryota</taxon>
        <taxon>Fungi</taxon>
        <taxon>Dikarya</taxon>
        <taxon>Ascomycota</taxon>
        <taxon>Pezizomycotina</taxon>
        <taxon>Eurotiomycetes</taxon>
        <taxon>Eurotiomycetidae</taxon>
        <taxon>Eurotiales</taxon>
        <taxon>Aspergillaceae</taxon>
        <taxon>Penicillium</taxon>
    </lineage>
</organism>
<feature type="compositionally biased region" description="Polar residues" evidence="1">
    <location>
        <begin position="1006"/>
        <end position="1018"/>
    </location>
</feature>
<evidence type="ECO:0000313" key="4">
    <source>
        <dbReference type="Proteomes" id="UP000631181"/>
    </source>
</evidence>
<feature type="compositionally biased region" description="Polar residues" evidence="1">
    <location>
        <begin position="1136"/>
        <end position="1150"/>
    </location>
</feature>
<sequence>MSHHPSVKQYGLTQIYAPPRGEIPTVDIVLVHGLNGHPESSWTSKTTGCFWPVDLLPDVLGPLRPRILTYGYNANVVAFTDGASRDSVVSHAETLASSLAANRNLRSCPNRPIIFICHSLGGLVVKRALIYSRSVSNEKTEHLRSVYVSTFGILFLGTPHNGSDMAKWGLLLQKICTAVLPKKFMEGSPQLIKSLQTNNETLQHINSLFADIMSRFHIYFFHETRSMDVKGTREVIVDESSAAPYFEGVERGGIEADHSHMCKFDDENSPGYEVVAEAILRYSREAPSVIADRWIEERKTRSQERQAKARELCGPTDDPLGQSTPALNTRATGHHSVPNLVRGAATDGRDPTVSGVDHSDTCHPLSRSLIHFPSQREPALFVVPPGFHPNATFVGMEKALEELHKRLYKAKARAKGTMAVLITGVPGSGKTHLARQYVFTQCECYPGGIFWVDAKSRESIYKCFWEIAQAATLIDPKEADEPKYQKPQTYVDAVRNWLQARHDWLLIFDGMLFDTDKDINEFRAFLPWSTRCSVIYTSINANLRKKQRLFEPYRLCVPRLEVEDACRLLYRDLSIRRPTIEQSAKATQIAKYHDCLPLAIHAVGHRLNATGMRIEKYRLKGQVTDEKLAEPFLNIMNDLYRLKQREALNLINLLSFMGHQVPVGLLVLGKSIMTTEKAEILSSAQSGEEPNIDTTLGTLISYGLVERTSDLDVNPQLTTSSQYSGDEIQTDPRPTPSLTDSFTESSQEGFFSLYRNNSEGDVVKIHSVVQNFCRNELRSKDDDHLEIIKRTPGFYDSWLIVATRFLCRSYEMAREKMSHYNDCGLVRDYREYETHASRLVELYPRRSVIDSHPAVLREARETLKQLMRSLSNEIERMSPSSSQESARNQKSVFDRSSSSSSSFPESSPEEGFPSRQSTSNWTEPGLIRAASPEEMTRVPQFRLDLFPPRLYHHAESGSDDGYETDGDDAKAGHLRSPALSLRSQNTERPPDSSASQSPPISHDGSQEWQTVQRHSTVRPSEHLRQGQKSGGPRQFRSPQLDAPLVQISPVEGRGSSSRTSSGQSGSSSSVSTLTAESALSAMKRINQRQASSGKRSMSESSVSSASIENMPPYDNRAATRMPVADEISSRRPASMPISTTADAPSNARTNASAELDGHTGRMFGSPLAHELMSHDIVADEMSQSAYREAGHEELTQSLTALDVHGGETTLTDYRSSSLQATEEMSVSTPTLISQAIAVSNISASTPSLFQYAPSILPLDHNISISVSPNRPFLQQNAAAGVRTNPAKAPNPLRVAHPSAILPGSVPLSSAASDPMLMGERERVGSEPLSRLSSTMSTQSYATEPVRSPPQFSPPFVFGSPSEVSSPLPMAYQGSLTAPGFGGNSSAVQSQQIYALPMTTHGRIGSVDERLGGMSQVASSGSEVAAFLPLAGHRVDVRDPRVRLQEVGRLQTPRNIPSYRLYHPNVSGPLALGHEQVYVPMQTAAVPFVRPRSGSSPANPNRTSLDRGV</sequence>
<dbReference type="InterPro" id="IPR027417">
    <property type="entry name" value="P-loop_NTPase"/>
</dbReference>
<feature type="region of interest" description="Disordered" evidence="1">
    <location>
        <begin position="339"/>
        <end position="358"/>
    </location>
</feature>
<feature type="region of interest" description="Disordered" evidence="1">
    <location>
        <begin position="952"/>
        <end position="1150"/>
    </location>
</feature>
<dbReference type="PANTHER" id="PTHR48187">
    <property type="entry name" value="LD21810P"/>
    <property type="match status" value="1"/>
</dbReference>
<feature type="region of interest" description="Disordered" evidence="1">
    <location>
        <begin position="301"/>
        <end position="321"/>
    </location>
</feature>
<dbReference type="EMBL" id="WIWV01000086">
    <property type="protein sequence ID" value="KAF7714384.1"/>
    <property type="molecule type" value="Genomic_DNA"/>
</dbReference>
<dbReference type="InterPro" id="IPR002182">
    <property type="entry name" value="NB-ARC"/>
</dbReference>
<feature type="domain" description="NB-ARC" evidence="2">
    <location>
        <begin position="397"/>
        <end position="566"/>
    </location>
</feature>
<dbReference type="SUPFAM" id="SSF52540">
    <property type="entry name" value="P-loop containing nucleoside triphosphate hydrolases"/>
    <property type="match status" value="1"/>
</dbReference>
<feature type="compositionally biased region" description="Polar residues" evidence="1">
    <location>
        <begin position="981"/>
        <end position="999"/>
    </location>
</feature>
<feature type="compositionally biased region" description="Low complexity" evidence="1">
    <location>
        <begin position="1091"/>
        <end position="1106"/>
    </location>
</feature>
<feature type="compositionally biased region" description="Acidic residues" evidence="1">
    <location>
        <begin position="957"/>
        <end position="966"/>
    </location>
</feature>
<reference evidence="3" key="1">
    <citation type="journal article" date="2020" name="Front. Microbiol.">
        <title>Gene regulatory networks of Penicillium echinulatum 2HH and Penicillium oxalicum 114-2 inferred by a computational biology approach.</title>
        <authorList>
            <person name="Lenz A.R."/>
            <person name="Galan-Vasquez E."/>
            <person name="Balbinot E."/>
            <person name="De Abreu F.P."/>
            <person name="De Oliveira N.S."/>
            <person name="Da Rosa L.O."/>
            <person name="De Avila E Silva S."/>
            <person name="Camassola M."/>
            <person name="Dillon A.J.P."/>
            <person name="Perez-Rueda E."/>
        </authorList>
    </citation>
    <scope>NUCLEOTIDE SEQUENCE</scope>
    <source>
        <strain evidence="3">S1M29</strain>
    </source>
</reference>
<comment type="caution">
    <text evidence="3">The sequence shown here is derived from an EMBL/GenBank/DDBJ whole genome shotgun (WGS) entry which is preliminary data.</text>
</comment>
<dbReference type="GO" id="GO:0017000">
    <property type="term" value="P:antibiotic biosynthetic process"/>
    <property type="evidence" value="ECO:0007669"/>
    <property type="project" value="UniProtKB-ARBA"/>
</dbReference>
<keyword evidence="4" id="KW-1185">Reference proteome</keyword>
<feature type="compositionally biased region" description="Basic and acidic residues" evidence="1">
    <location>
        <begin position="301"/>
        <end position="311"/>
    </location>
</feature>
<feature type="compositionally biased region" description="Polar residues" evidence="1">
    <location>
        <begin position="1492"/>
        <end position="1502"/>
    </location>
</feature>
<dbReference type="Gene3D" id="3.40.50.300">
    <property type="entry name" value="P-loop containing nucleotide triphosphate hydrolases"/>
    <property type="match status" value="1"/>
</dbReference>
<feature type="compositionally biased region" description="Polar residues" evidence="1">
    <location>
        <begin position="715"/>
        <end position="724"/>
    </location>
</feature>
<feature type="compositionally biased region" description="Polar residues" evidence="1">
    <location>
        <begin position="873"/>
        <end position="895"/>
    </location>
</feature>
<feature type="compositionally biased region" description="Low complexity" evidence="1">
    <location>
        <begin position="1050"/>
        <end position="1080"/>
    </location>
</feature>
<dbReference type="Proteomes" id="UP000631181">
    <property type="component" value="Unassembled WGS sequence"/>
</dbReference>
<dbReference type="SUPFAM" id="SSF53474">
    <property type="entry name" value="alpha/beta-Hydrolases"/>
    <property type="match status" value="1"/>
</dbReference>
<dbReference type="GO" id="GO:0043531">
    <property type="term" value="F:ADP binding"/>
    <property type="evidence" value="ECO:0007669"/>
    <property type="project" value="InterPro"/>
</dbReference>
<dbReference type="InterPro" id="IPR029058">
    <property type="entry name" value="AB_hydrolase_fold"/>
</dbReference>
<dbReference type="OrthoDB" id="5086500at2759"/>
<dbReference type="Pfam" id="PF00931">
    <property type="entry name" value="NB-ARC"/>
    <property type="match status" value="1"/>
</dbReference>
<feature type="compositionally biased region" description="Low complexity" evidence="1">
    <location>
        <begin position="896"/>
        <end position="914"/>
    </location>
</feature>
<dbReference type="PANTHER" id="PTHR48187:SF2">
    <property type="entry name" value="LD21810P"/>
    <property type="match status" value="1"/>
</dbReference>
<evidence type="ECO:0000259" key="2">
    <source>
        <dbReference type="Pfam" id="PF00931"/>
    </source>
</evidence>
<protein>
    <recommendedName>
        <fullName evidence="2">NB-ARC domain-containing protein</fullName>
    </recommendedName>
</protein>
<proteinExistence type="predicted"/>
<gene>
    <name evidence="3" type="ORF">PECM_008362</name>
</gene>
<accession>A0A8J8WGR3</accession>